<evidence type="ECO:0000256" key="24">
    <source>
        <dbReference type="ARBA" id="ARBA00046376"/>
    </source>
</evidence>
<comment type="catalytic activity">
    <reaction evidence="9">
        <text>L-histidyl-glycine(out) = L-histidyl-glycine(in)</text>
        <dbReference type="Rhea" id="RHEA:79395"/>
        <dbReference type="ChEBI" id="CHEBI:229957"/>
    </reaction>
</comment>
<evidence type="ECO:0000256" key="3">
    <source>
        <dbReference type="ARBA" id="ARBA00022448"/>
    </source>
</evidence>
<comment type="catalytic activity">
    <reaction evidence="19">
        <text>L-alanyl-L-lysine(out) = L-alanyl-L-lysine(in)</text>
        <dbReference type="Rhea" id="RHEA:79415"/>
        <dbReference type="ChEBI" id="CHEBI:192470"/>
    </reaction>
</comment>
<evidence type="ECO:0000256" key="5">
    <source>
        <dbReference type="ARBA" id="ARBA00022989"/>
    </source>
</evidence>
<dbReference type="PANTHER" id="PTHR23512">
    <property type="entry name" value="MAJOR FACILITATOR SUPERFAMILY DOMAIN-CONTAINING PROTEIN 1"/>
    <property type="match status" value="1"/>
</dbReference>
<protein>
    <recommendedName>
        <fullName evidence="21">Lysosomal dipeptide transporter MFSD1</fullName>
    </recommendedName>
    <alternativeName>
        <fullName evidence="22">Major facilitator superfamily domain-containing protein 1</fullName>
    </alternativeName>
</protein>
<evidence type="ECO:0000256" key="25">
    <source>
        <dbReference type="SAM" id="Phobius"/>
    </source>
</evidence>
<comment type="catalytic activity">
    <reaction evidence="17">
        <text>L-arginyl-glycine(out) = L-arginyl-glycine(in)</text>
        <dbReference type="Rhea" id="RHEA:79391"/>
        <dbReference type="ChEBI" id="CHEBI:229955"/>
    </reaction>
</comment>
<dbReference type="PANTHER" id="PTHR23512:SF3">
    <property type="entry name" value="MAJOR FACILITATOR SUPERFAMILY DOMAIN-CONTAINING PROTEIN 1"/>
    <property type="match status" value="1"/>
</dbReference>
<evidence type="ECO:0000256" key="4">
    <source>
        <dbReference type="ARBA" id="ARBA00022692"/>
    </source>
</evidence>
<evidence type="ECO:0000256" key="14">
    <source>
        <dbReference type="ARBA" id="ARBA00044898"/>
    </source>
</evidence>
<keyword evidence="6 25" id="KW-0472">Membrane</keyword>
<keyword evidence="5 25" id="KW-1133">Transmembrane helix</keyword>
<evidence type="ECO:0000256" key="11">
    <source>
        <dbReference type="ARBA" id="ARBA00044884"/>
    </source>
</evidence>
<evidence type="ECO:0000256" key="20">
    <source>
        <dbReference type="ARBA" id="ARBA00044924"/>
    </source>
</evidence>
<dbReference type="Proteomes" id="UP000784294">
    <property type="component" value="Unassembled WGS sequence"/>
</dbReference>
<comment type="catalytic activity">
    <reaction evidence="14">
        <text>L-aspartyl-L-lysine(out) = L-aspartyl-L-lysine(in)</text>
        <dbReference type="Rhea" id="RHEA:79411"/>
        <dbReference type="ChEBI" id="CHEBI:229953"/>
    </reaction>
</comment>
<feature type="transmembrane region" description="Helical" evidence="25">
    <location>
        <begin position="128"/>
        <end position="150"/>
    </location>
</feature>
<comment type="catalytic activity">
    <reaction evidence="20">
        <text>L-lysyl-glycine(out) = L-lysyl-glycine(in)</text>
        <dbReference type="Rhea" id="RHEA:79407"/>
        <dbReference type="ChEBI" id="CHEBI:191202"/>
    </reaction>
</comment>
<dbReference type="AlphaFoldDB" id="A0A448WS86"/>
<gene>
    <name evidence="27" type="ORF">PXEA_LOCUS12393</name>
</gene>
<feature type="transmembrane region" description="Helical" evidence="25">
    <location>
        <begin position="188"/>
        <end position="216"/>
    </location>
</feature>
<evidence type="ECO:0000256" key="8">
    <source>
        <dbReference type="ARBA" id="ARBA00044876"/>
    </source>
</evidence>
<evidence type="ECO:0000256" key="6">
    <source>
        <dbReference type="ARBA" id="ARBA00023136"/>
    </source>
</evidence>
<comment type="catalytic activity">
    <reaction evidence="11">
        <text>L-alpha-aminoacyl-L-histidine(out) = L-alpha-aminoacyl-L-histidine(in)</text>
        <dbReference type="Rhea" id="RHEA:79375"/>
        <dbReference type="ChEBI" id="CHEBI:229967"/>
    </reaction>
</comment>
<dbReference type="InterPro" id="IPR020846">
    <property type="entry name" value="MFS_dom"/>
</dbReference>
<evidence type="ECO:0000256" key="13">
    <source>
        <dbReference type="ARBA" id="ARBA00044893"/>
    </source>
</evidence>
<feature type="transmembrane region" description="Helical" evidence="25">
    <location>
        <begin position="228"/>
        <end position="248"/>
    </location>
</feature>
<comment type="subunit">
    <text evidence="24">Homodimer. Interacts with lysosomal protein GLMP (via lumenal domain); the interaction starts while both proteins are still in the endoplasmic reticulum and is required for stabilization of MFSD1 in lysosomes but has no direct effect on its targeting to lysosomes or transporter activity.</text>
</comment>
<feature type="transmembrane region" description="Helical" evidence="25">
    <location>
        <begin position="349"/>
        <end position="367"/>
    </location>
</feature>
<feature type="transmembrane region" description="Helical" evidence="25">
    <location>
        <begin position="281"/>
        <end position="305"/>
    </location>
</feature>
<keyword evidence="7" id="KW-0458">Lysosome</keyword>
<name>A0A448WS86_9PLAT</name>
<proteinExistence type="inferred from homology"/>
<dbReference type="GO" id="GO:0022857">
    <property type="term" value="F:transmembrane transporter activity"/>
    <property type="evidence" value="ECO:0007669"/>
    <property type="project" value="InterPro"/>
</dbReference>
<dbReference type="InterPro" id="IPR011701">
    <property type="entry name" value="MFS"/>
</dbReference>
<feature type="domain" description="Major facilitator superfamily (MFS) profile" evidence="26">
    <location>
        <begin position="1"/>
        <end position="368"/>
    </location>
</feature>
<reference evidence="27" key="1">
    <citation type="submission" date="2018-11" db="EMBL/GenBank/DDBJ databases">
        <authorList>
            <consortium name="Pathogen Informatics"/>
        </authorList>
    </citation>
    <scope>NUCLEOTIDE SEQUENCE</scope>
</reference>
<comment type="catalytic activity">
    <reaction evidence="12">
        <text>L-lysyl-L-alpha-amino acid(out) = L-lysyl-L-alpha-amino acid(in)</text>
        <dbReference type="Rhea" id="RHEA:79387"/>
        <dbReference type="ChEBI" id="CHEBI:229965"/>
    </reaction>
</comment>
<comment type="catalytic activity">
    <reaction evidence="8">
        <text>L-lysyl-L-alanine(out) = L-lysyl-L-alanine(in)</text>
        <dbReference type="Rhea" id="RHEA:79399"/>
        <dbReference type="ChEBI" id="CHEBI:229954"/>
    </reaction>
</comment>
<dbReference type="EMBL" id="CAAALY010039457">
    <property type="protein sequence ID" value="VEL18953.1"/>
    <property type="molecule type" value="Genomic_DNA"/>
</dbReference>
<dbReference type="InterPro" id="IPR052187">
    <property type="entry name" value="MFSD1"/>
</dbReference>
<evidence type="ECO:0000256" key="1">
    <source>
        <dbReference type="ARBA" id="ARBA00004155"/>
    </source>
</evidence>
<comment type="subcellular location">
    <subcellularLocation>
        <location evidence="1">Lysosome membrane</location>
        <topology evidence="1">Multi-pass membrane protein</topology>
    </subcellularLocation>
</comment>
<evidence type="ECO:0000256" key="19">
    <source>
        <dbReference type="ARBA" id="ARBA00044919"/>
    </source>
</evidence>
<dbReference type="GO" id="GO:0005765">
    <property type="term" value="C:lysosomal membrane"/>
    <property type="evidence" value="ECO:0007669"/>
    <property type="project" value="UniProtKB-SubCell"/>
</dbReference>
<evidence type="ECO:0000256" key="23">
    <source>
        <dbReference type="ARBA" id="ARBA00045709"/>
    </source>
</evidence>
<evidence type="ECO:0000256" key="7">
    <source>
        <dbReference type="ARBA" id="ARBA00023228"/>
    </source>
</evidence>
<comment type="catalytic activity">
    <reaction evidence="10">
        <text>L-alpha-aminoacyl-L-arginine(out) = L-alpha-aminoacyl-L-arginine(in)</text>
        <dbReference type="Rhea" id="RHEA:79367"/>
        <dbReference type="ChEBI" id="CHEBI:229968"/>
    </reaction>
</comment>
<evidence type="ECO:0000256" key="9">
    <source>
        <dbReference type="ARBA" id="ARBA00044878"/>
    </source>
</evidence>
<dbReference type="PROSITE" id="PS50850">
    <property type="entry name" value="MFS"/>
    <property type="match status" value="1"/>
</dbReference>
<dbReference type="OrthoDB" id="424834at2759"/>
<dbReference type="Gene3D" id="1.20.1250.20">
    <property type="entry name" value="MFS general substrate transporter like domains"/>
    <property type="match status" value="2"/>
</dbReference>
<dbReference type="Pfam" id="PF07690">
    <property type="entry name" value="MFS_1"/>
    <property type="match status" value="1"/>
</dbReference>
<dbReference type="InterPro" id="IPR036259">
    <property type="entry name" value="MFS_trans_sf"/>
</dbReference>
<evidence type="ECO:0000313" key="28">
    <source>
        <dbReference type="Proteomes" id="UP000784294"/>
    </source>
</evidence>
<evidence type="ECO:0000313" key="27">
    <source>
        <dbReference type="EMBL" id="VEL18953.1"/>
    </source>
</evidence>
<organism evidence="27 28">
    <name type="scientific">Protopolystoma xenopodis</name>
    <dbReference type="NCBI Taxonomy" id="117903"/>
    <lineage>
        <taxon>Eukaryota</taxon>
        <taxon>Metazoa</taxon>
        <taxon>Spiralia</taxon>
        <taxon>Lophotrochozoa</taxon>
        <taxon>Platyhelminthes</taxon>
        <taxon>Monogenea</taxon>
        <taxon>Polyopisthocotylea</taxon>
        <taxon>Polystomatidea</taxon>
        <taxon>Polystomatidae</taxon>
        <taxon>Protopolystoma</taxon>
    </lineage>
</organism>
<evidence type="ECO:0000256" key="10">
    <source>
        <dbReference type="ARBA" id="ARBA00044881"/>
    </source>
</evidence>
<comment type="catalytic activity">
    <reaction evidence="15">
        <text>L-arginyl-L-alpha-amino acid(out) = L-arginyl-L-alpha-amino acid(in)</text>
        <dbReference type="Rhea" id="RHEA:79371"/>
        <dbReference type="ChEBI" id="CHEBI:84315"/>
    </reaction>
</comment>
<evidence type="ECO:0000256" key="22">
    <source>
        <dbReference type="ARBA" id="ARBA00045018"/>
    </source>
</evidence>
<keyword evidence="4 25" id="KW-0812">Transmembrane</keyword>
<feature type="transmembrane region" description="Helical" evidence="25">
    <location>
        <begin position="254"/>
        <end position="274"/>
    </location>
</feature>
<comment type="catalytic activity">
    <reaction evidence="18">
        <text>L-histidyl-L-alpha-amino acid(out) = L-histidyl-L-alpha-amino acid(in)</text>
        <dbReference type="Rhea" id="RHEA:79379"/>
        <dbReference type="ChEBI" id="CHEBI:229964"/>
    </reaction>
</comment>
<keyword evidence="3" id="KW-0813">Transport</keyword>
<comment type="catalytic activity">
    <reaction evidence="13">
        <text>L-alpha-aminoacyl-L-lysine(out) = L-alpha-aminoacyl-L-lysine(in)</text>
        <dbReference type="Rhea" id="RHEA:79383"/>
        <dbReference type="ChEBI" id="CHEBI:229966"/>
    </reaction>
</comment>
<evidence type="ECO:0000256" key="21">
    <source>
        <dbReference type="ARBA" id="ARBA00044985"/>
    </source>
</evidence>
<evidence type="ECO:0000259" key="26">
    <source>
        <dbReference type="PROSITE" id="PS50850"/>
    </source>
</evidence>
<comment type="function">
    <text evidence="23">Lysosomal dipeptide uniporter that selectively exports lysine, arginine or histidine-containing dipeptides with a net positive charge from the lysosome lumen into the cytosol. Could play a role in a specific type of protein O-glycosylation indirectly regulating macrophages migration and tissue invasion. Also essential for liver homeostasis.</text>
</comment>
<comment type="caution">
    <text evidence="27">The sequence shown here is derived from an EMBL/GenBank/DDBJ whole genome shotgun (WGS) entry which is preliminary data.</text>
</comment>
<evidence type="ECO:0000256" key="15">
    <source>
        <dbReference type="ARBA" id="ARBA00044899"/>
    </source>
</evidence>
<dbReference type="SUPFAM" id="SSF103473">
    <property type="entry name" value="MFS general substrate transporter"/>
    <property type="match status" value="1"/>
</dbReference>
<comment type="catalytic activity">
    <reaction evidence="16">
        <text>L-lysyl-L-lysine(out) = L-lysyl-L-lysine(in)</text>
        <dbReference type="Rhea" id="RHEA:79403"/>
        <dbReference type="ChEBI" id="CHEBI:229956"/>
    </reaction>
</comment>
<comment type="similarity">
    <text evidence="2">Belongs to the major facilitator superfamily.</text>
</comment>
<sequence length="368" mass="40341">MYAFYSWPNVVLSAMGGFLIDRVLGLSYGGIVFSTAIFAGQLLLALGAYLKQLPLMYFARFVFGIGGESLQVVQNTYCSNWFAENQLNFVFGIQLSVARLGSTVNMNTMHKLYDWVGNAFGISKHQQLGISLLIASATCFLSLLKEYIFLQQSLPETISDSSSFVSSTQAIPSESPTIKFSDILHFPISFWAVCIICVLYYATVFPFIGIALLLFVREYGMSLESAEFTNSLVYIISAFASPVFGVAIDLIGCSLFWVTAGVLFTFLSHALFVFSFSIPPMLNMIILGLSYSILASSLWPIIGFILPKHQRGTGYGLIQSIQNLGLALMSIFIGLLVDTKGILGSIYNFLAAYLSKIYCPVVGTIIAT</sequence>
<feature type="transmembrane region" description="Helical" evidence="25">
    <location>
        <begin position="28"/>
        <end position="50"/>
    </location>
</feature>
<evidence type="ECO:0000256" key="17">
    <source>
        <dbReference type="ARBA" id="ARBA00044903"/>
    </source>
</evidence>
<accession>A0A448WS86</accession>
<evidence type="ECO:0000256" key="12">
    <source>
        <dbReference type="ARBA" id="ARBA00044891"/>
    </source>
</evidence>
<keyword evidence="28" id="KW-1185">Reference proteome</keyword>
<evidence type="ECO:0000256" key="18">
    <source>
        <dbReference type="ARBA" id="ARBA00044912"/>
    </source>
</evidence>
<evidence type="ECO:0000256" key="2">
    <source>
        <dbReference type="ARBA" id="ARBA00008335"/>
    </source>
</evidence>
<feature type="transmembrane region" description="Helical" evidence="25">
    <location>
        <begin position="317"/>
        <end position="337"/>
    </location>
</feature>
<evidence type="ECO:0000256" key="16">
    <source>
        <dbReference type="ARBA" id="ARBA00044900"/>
    </source>
</evidence>